<keyword evidence="3" id="KW-0813">Transport</keyword>
<proteinExistence type="inferred from homology"/>
<dbReference type="InterPro" id="IPR003864">
    <property type="entry name" value="CSC1/OSCA1-like_7TM"/>
</dbReference>
<feature type="transmembrane region" description="Helical" evidence="7">
    <location>
        <begin position="466"/>
        <end position="489"/>
    </location>
</feature>
<evidence type="ECO:0000313" key="12">
    <source>
        <dbReference type="Proteomes" id="UP000230066"/>
    </source>
</evidence>
<keyword evidence="6 7" id="KW-0472">Membrane</keyword>
<comment type="caution">
    <text evidence="11">The sequence shown here is derived from an EMBL/GenBank/DDBJ whole genome shotgun (WGS) entry which is preliminary data.</text>
</comment>
<feature type="transmembrane region" description="Helical" evidence="7">
    <location>
        <begin position="30"/>
        <end position="51"/>
    </location>
</feature>
<evidence type="ECO:0000259" key="9">
    <source>
        <dbReference type="Pfam" id="PF13967"/>
    </source>
</evidence>
<comment type="similarity">
    <text evidence="2">Belongs to the CSC1 (TC 1.A.17) family.</text>
</comment>
<gene>
    <name evidence="11" type="ORF">D915_001053</name>
</gene>
<dbReference type="Pfam" id="PF14703">
    <property type="entry name" value="PHM7_cyt"/>
    <property type="match status" value="1"/>
</dbReference>
<keyword evidence="5 7" id="KW-1133">Transmembrane helix</keyword>
<dbReference type="InterPro" id="IPR045122">
    <property type="entry name" value="Csc1-like"/>
</dbReference>
<keyword evidence="12" id="KW-1185">Reference proteome</keyword>
<accession>A0A4E0RHD8</accession>
<evidence type="ECO:0000256" key="5">
    <source>
        <dbReference type="ARBA" id="ARBA00022989"/>
    </source>
</evidence>
<dbReference type="Proteomes" id="UP000230066">
    <property type="component" value="Unassembled WGS sequence"/>
</dbReference>
<dbReference type="PANTHER" id="PTHR13018">
    <property type="entry name" value="PROBABLE MEMBRANE PROTEIN DUF221-RELATED"/>
    <property type="match status" value="1"/>
</dbReference>
<feature type="domain" description="CSC1/OSCA1-like N-terminal transmembrane" evidence="9">
    <location>
        <begin position="29"/>
        <end position="197"/>
    </location>
</feature>
<keyword evidence="4 7" id="KW-0812">Transmembrane</keyword>
<dbReference type="InterPro" id="IPR032880">
    <property type="entry name" value="CSC1/OSCA1-like_N"/>
</dbReference>
<dbReference type="PANTHER" id="PTHR13018:SF5">
    <property type="entry name" value="RE44586P"/>
    <property type="match status" value="1"/>
</dbReference>
<protein>
    <submittedName>
        <fullName evidence="11">Transmembrane protein 63B</fullName>
    </submittedName>
</protein>
<dbReference type="Pfam" id="PF13967">
    <property type="entry name" value="RSN1_TM"/>
    <property type="match status" value="1"/>
</dbReference>
<dbReference type="GO" id="GO:0005886">
    <property type="term" value="C:plasma membrane"/>
    <property type="evidence" value="ECO:0007669"/>
    <property type="project" value="TreeGrafter"/>
</dbReference>
<dbReference type="GO" id="GO:0005227">
    <property type="term" value="F:calcium-activated cation channel activity"/>
    <property type="evidence" value="ECO:0007669"/>
    <property type="project" value="InterPro"/>
</dbReference>
<evidence type="ECO:0000256" key="6">
    <source>
        <dbReference type="ARBA" id="ARBA00023136"/>
    </source>
</evidence>
<feature type="transmembrane region" description="Helical" evidence="7">
    <location>
        <begin position="695"/>
        <end position="726"/>
    </location>
</feature>
<evidence type="ECO:0000256" key="4">
    <source>
        <dbReference type="ARBA" id="ARBA00022692"/>
    </source>
</evidence>
<sequence length="970" mass="108687">MSTQPVCDRIITYNNKTAVIPGYEGIPQNLLINVVSWMVLLFFFSVLRKLAWDYGRIALMKPRKNMWTSLFYSEVRRSISDNDSLNSAEITYAAHDHGFCSWVRTCFTLKTDDLERKAGTDAVQYLRFQQHVIVFMTVCMFFSLAVVLPLNIGGILKSPDLQKFGVTTISNLSGESPSLWAHVVIGFLFFMVAFLLMQHFAKQLRQEASEQRQFSHRTLMISGISRSHCQRDFILRHFREAYPRLEVEDIQVCYDIRKLVKLDNRWEAAKAALAYSQAHFEAKGRRPVMIPRCCGWSCTMCYRAGRCRSCFSAPRLSRNRAGDDDLMTNNGAFQSVVPVPVSAESTANSVQSDTHGDCCACCLCPAPVDAIDYYTQESEDLRRKLDLEGARAVKTKIGIAFVTFHTRESAARVHMAYHPPWSSGCLARPPASALSPGLRSNSWTVQFAPTPSNIIWPSLAVTRTVWWMRAVTVNLFIFLIVFFMTTPTYVLNLVNSLGILDKLRIDNPIVNQFIPSIILWSVSALLPYIVHNSDRLIGQWTKSGLHLTVMAKTFTLLILMVLILPSLGLTSIPALLQWLFPVIPEIPILPPVNGTTDSPVNHTTESQTATHAPITTVPFSPNDSQSFRWECVFMPDNGAFFVNYVITSSFIGTALELVRLPELITYSCRIMCVRSQAEKAEVRKASQWEFDFGLYYAWTLCVFAVVTSYSLLCPLITPFGLTYLIFKHFVDRYNLFFAYLPSRIDARIHWLAMTFMLFAVILLQLNLFMFIALRLGPVGSPLSVVAICGLVISTLMWLTTIVTGWVFFGSPANKHRFRPGSHHPMLATSRWTAVTPRSGEHAISATNGVEPFTVDQYHYSVRPSDPVAQQATHAGDLQDTNRSGSVVAADAREEAALTEVGYSQSANFETGLTQAVSAHGSQIVHSAFNSMSESGNQPNSLRVFMAPVLLHFVDQDCPSVTTSVIDTEPQ</sequence>
<evidence type="ECO:0000256" key="1">
    <source>
        <dbReference type="ARBA" id="ARBA00004141"/>
    </source>
</evidence>
<evidence type="ECO:0000256" key="3">
    <source>
        <dbReference type="ARBA" id="ARBA00022448"/>
    </source>
</evidence>
<feature type="transmembrane region" description="Helical" evidence="7">
    <location>
        <begin position="179"/>
        <end position="197"/>
    </location>
</feature>
<organism evidence="11 12">
    <name type="scientific">Fasciola hepatica</name>
    <name type="common">Liver fluke</name>
    <dbReference type="NCBI Taxonomy" id="6192"/>
    <lineage>
        <taxon>Eukaryota</taxon>
        <taxon>Metazoa</taxon>
        <taxon>Spiralia</taxon>
        <taxon>Lophotrochozoa</taxon>
        <taxon>Platyhelminthes</taxon>
        <taxon>Trematoda</taxon>
        <taxon>Digenea</taxon>
        <taxon>Plagiorchiida</taxon>
        <taxon>Echinostomata</taxon>
        <taxon>Echinostomatoidea</taxon>
        <taxon>Fasciolidae</taxon>
        <taxon>Fasciola</taxon>
    </lineage>
</organism>
<feature type="domain" description="CSC1/OSCA1-like 7TM region" evidence="8">
    <location>
        <begin position="470"/>
        <end position="768"/>
    </location>
</feature>
<reference evidence="11" key="1">
    <citation type="submission" date="2019-03" db="EMBL/GenBank/DDBJ databases">
        <title>Improved annotation for the trematode Fasciola hepatica.</title>
        <authorList>
            <person name="Choi Y.-J."/>
            <person name="Martin J."/>
            <person name="Mitreva M."/>
        </authorList>
    </citation>
    <scope>NUCLEOTIDE SEQUENCE [LARGE SCALE GENOMIC DNA]</scope>
</reference>
<feature type="transmembrane region" description="Helical" evidence="7">
    <location>
        <begin position="509"/>
        <end position="530"/>
    </location>
</feature>
<evidence type="ECO:0000256" key="7">
    <source>
        <dbReference type="SAM" id="Phobius"/>
    </source>
</evidence>
<feature type="domain" description="CSC1/OSCA1-like cytosolic" evidence="10">
    <location>
        <begin position="216"/>
        <end position="457"/>
    </location>
</feature>
<dbReference type="EMBL" id="JXXN02000224">
    <property type="protein sequence ID" value="THD28149.1"/>
    <property type="molecule type" value="Genomic_DNA"/>
</dbReference>
<dbReference type="AlphaFoldDB" id="A0A4E0RHD8"/>
<comment type="subcellular location">
    <subcellularLocation>
        <location evidence="1">Membrane</location>
        <topology evidence="1">Multi-pass membrane protein</topology>
    </subcellularLocation>
</comment>
<evidence type="ECO:0000256" key="2">
    <source>
        <dbReference type="ARBA" id="ARBA00007779"/>
    </source>
</evidence>
<feature type="transmembrane region" description="Helical" evidence="7">
    <location>
        <begin position="551"/>
        <end position="580"/>
    </location>
</feature>
<name>A0A4E0RHD8_FASHE</name>
<feature type="transmembrane region" description="Helical" evidence="7">
    <location>
        <begin position="132"/>
        <end position="152"/>
    </location>
</feature>
<evidence type="ECO:0000313" key="11">
    <source>
        <dbReference type="EMBL" id="THD28149.1"/>
    </source>
</evidence>
<feature type="transmembrane region" description="Helical" evidence="7">
    <location>
        <begin position="747"/>
        <end position="772"/>
    </location>
</feature>
<dbReference type="InterPro" id="IPR027815">
    <property type="entry name" value="CSC1/OSCA1-like_cyt"/>
</dbReference>
<feature type="transmembrane region" description="Helical" evidence="7">
    <location>
        <begin position="784"/>
        <end position="808"/>
    </location>
</feature>
<dbReference type="Pfam" id="PF02714">
    <property type="entry name" value="RSN1_7TM"/>
    <property type="match status" value="1"/>
</dbReference>
<evidence type="ECO:0000259" key="8">
    <source>
        <dbReference type="Pfam" id="PF02714"/>
    </source>
</evidence>
<evidence type="ECO:0000259" key="10">
    <source>
        <dbReference type="Pfam" id="PF14703"/>
    </source>
</evidence>